<protein>
    <recommendedName>
        <fullName evidence="7">t-SNARE coiled-coil homology domain-containing protein</fullName>
    </recommendedName>
</protein>
<dbReference type="FunFam" id="1.20.58.70:FF:000018">
    <property type="entry name" value="SNARE domain protein"/>
    <property type="match status" value="1"/>
</dbReference>
<dbReference type="SUPFAM" id="SSF47661">
    <property type="entry name" value="t-snare proteins"/>
    <property type="match status" value="1"/>
</dbReference>
<organism evidence="8 9">
    <name type="scientific">Cudoniella acicularis</name>
    <dbReference type="NCBI Taxonomy" id="354080"/>
    <lineage>
        <taxon>Eukaryota</taxon>
        <taxon>Fungi</taxon>
        <taxon>Dikarya</taxon>
        <taxon>Ascomycota</taxon>
        <taxon>Pezizomycotina</taxon>
        <taxon>Leotiomycetes</taxon>
        <taxon>Helotiales</taxon>
        <taxon>Tricladiaceae</taxon>
        <taxon>Cudoniella</taxon>
    </lineage>
</organism>
<dbReference type="Gene3D" id="2.30.29.30">
    <property type="entry name" value="Pleckstrin-homology domain (PH domain)/Phosphotyrosine-binding domain (PTB)"/>
    <property type="match status" value="1"/>
</dbReference>
<dbReference type="InterPro" id="IPR006011">
    <property type="entry name" value="Syntaxin_N"/>
</dbReference>
<feature type="region of interest" description="Disordered" evidence="6">
    <location>
        <begin position="126"/>
        <end position="167"/>
    </location>
</feature>
<dbReference type="OrthoDB" id="75754at2759"/>
<dbReference type="GO" id="GO:0006886">
    <property type="term" value="P:intracellular protein transport"/>
    <property type="evidence" value="ECO:0007669"/>
    <property type="project" value="InterPro"/>
</dbReference>
<feature type="region of interest" description="Disordered" evidence="6">
    <location>
        <begin position="624"/>
        <end position="691"/>
    </location>
</feature>
<comment type="caution">
    <text evidence="8">The sequence shown here is derived from an EMBL/GenBank/DDBJ whole genome shotgun (WGS) entry which is preliminary data.</text>
</comment>
<accession>A0A8H4W136</accession>
<evidence type="ECO:0000313" key="9">
    <source>
        <dbReference type="Proteomes" id="UP000566819"/>
    </source>
</evidence>
<gene>
    <name evidence="8" type="ORF">G7Y89_g7901</name>
</gene>
<dbReference type="GO" id="GO:0031491">
    <property type="term" value="F:nucleosome binding"/>
    <property type="evidence" value="ECO:0007669"/>
    <property type="project" value="TreeGrafter"/>
</dbReference>
<evidence type="ECO:0000259" key="7">
    <source>
        <dbReference type="PROSITE" id="PS50192"/>
    </source>
</evidence>
<evidence type="ECO:0000313" key="8">
    <source>
        <dbReference type="EMBL" id="KAF4630238.1"/>
    </source>
</evidence>
<dbReference type="SMART" id="SM00397">
    <property type="entry name" value="t_SNARE"/>
    <property type="match status" value="1"/>
</dbReference>
<evidence type="ECO:0000256" key="1">
    <source>
        <dbReference type="ARBA" id="ARBA00006159"/>
    </source>
</evidence>
<dbReference type="PANTHER" id="PTHR45849">
    <property type="entry name" value="FACT COMPLEX SUBUNIT SSRP1"/>
    <property type="match status" value="1"/>
</dbReference>
<dbReference type="Gene3D" id="2.30.29.120">
    <property type="match status" value="1"/>
</dbReference>
<dbReference type="GO" id="GO:0016192">
    <property type="term" value="P:vesicle-mediated transport"/>
    <property type="evidence" value="ECO:0007669"/>
    <property type="project" value="InterPro"/>
</dbReference>
<dbReference type="EMBL" id="JAAMPI010000572">
    <property type="protein sequence ID" value="KAF4630238.1"/>
    <property type="molecule type" value="Genomic_DNA"/>
</dbReference>
<dbReference type="Proteomes" id="UP000566819">
    <property type="component" value="Unassembled WGS sequence"/>
</dbReference>
<feature type="compositionally biased region" description="Acidic residues" evidence="6">
    <location>
        <begin position="639"/>
        <end position="691"/>
    </location>
</feature>
<comment type="similarity">
    <text evidence="2 5">Belongs to the syntaxin family.</text>
</comment>
<dbReference type="InterPro" id="IPR013719">
    <property type="entry name" value="RTT106/SPT16-like_middle_dom"/>
</dbReference>
<dbReference type="InterPro" id="IPR000727">
    <property type="entry name" value="T_SNARE_dom"/>
</dbReference>
<evidence type="ECO:0000256" key="6">
    <source>
        <dbReference type="SAM" id="MobiDB-lite"/>
    </source>
</evidence>
<comment type="subunit">
    <text evidence="4">Interacts with histones H3 and H4.</text>
</comment>
<name>A0A8H4W136_9HELO</name>
<dbReference type="CDD" id="cd15840">
    <property type="entry name" value="SNARE_Qa"/>
    <property type="match status" value="1"/>
</dbReference>
<dbReference type="AlphaFoldDB" id="A0A8H4W136"/>
<keyword evidence="9" id="KW-1185">Reference proteome</keyword>
<dbReference type="InterPro" id="IPR006012">
    <property type="entry name" value="Syntaxin/epimorphin_CS"/>
</dbReference>
<dbReference type="SMART" id="SM01287">
    <property type="entry name" value="Rtt106"/>
    <property type="match status" value="1"/>
</dbReference>
<dbReference type="Pfam" id="PF08512">
    <property type="entry name" value="Rttp106-like_middle"/>
    <property type="match status" value="1"/>
</dbReference>
<comment type="function">
    <text evidence="3">Histones H3 and H4 chaperone involved in the nucleosome formation and heterochromatin silencing. Required for the deposition of H3K56ac-carrying H3-H4 complex onto newly-replicated DNA. Plays a role in the transcriptional regulation of the cell-cycle dependent histone genes by creating a repressive structure at the core histone gene promoter.</text>
</comment>
<dbReference type="PROSITE" id="PS00914">
    <property type="entry name" value="SYNTAXIN"/>
    <property type="match status" value="1"/>
</dbReference>
<reference evidence="8 9" key="1">
    <citation type="submission" date="2020-03" db="EMBL/GenBank/DDBJ databases">
        <title>Draft Genome Sequence of Cudoniella acicularis.</title>
        <authorList>
            <person name="Buettner E."/>
            <person name="Kellner H."/>
        </authorList>
    </citation>
    <scope>NUCLEOTIDE SEQUENCE [LARGE SCALE GENOMIC DNA]</scope>
    <source>
        <strain evidence="8 9">DSM 108380</strain>
    </source>
</reference>
<dbReference type="SUPFAM" id="SSF50729">
    <property type="entry name" value="PH domain-like"/>
    <property type="match status" value="1"/>
</dbReference>
<dbReference type="Gene3D" id="1.20.5.110">
    <property type="match status" value="1"/>
</dbReference>
<sequence>MSFDQLSSLESQPTTMRRQDDPQYSDDPEFQRLSQELMNRLFTLTGNISRLSNEIAHLGTKRDTERVRERVHELLEESKDAFKEVGEGVKKIQSWEDVSPSQKYTQQKLAREFQNNLQTFQDVQRRALEKQRTSATAARHALEEQQSPGEEGAGPFGQQQSQETLRLASQDEVDFQDSLIVEREAEIRNIEQGVTELNELFRDVAHIVNEQGEVLDTIANNVENTRSDTRGADLELRNAARSVPDEADIIKERRLSQQQVSAPERVQDRVVFWHPSPTKSTKITKIQDTSAQPPKMASVLDEKSLDQAFQGRADLQAAIRNAAALGTPPATGKDSVLLEIKDISLVIPQRKKYTLCFTSSHLYARLPTSPEPVAGISYAWKDIEYAFCLPVPEKTQKQYNYVFFPKTSNITPSKPSPNAPPIPEPLVFTIPDSAPKPGTISGGEASNAAAVSDDYKTLFDWAINARLKAAGRGSLKITHADPKLFASEQKQPHRSGEKAVFVKAFRGSKDGYLFFLPNGILWGFKKPLQFLPHERIAAVSYTSVLQRTFNLSVEVDTSSIGGEVEESQEEFEFSMLDQQDFDGISEYVKRHGLADKSMAEQRKAKRLNVNVVKDEDGNVVGNAEAGELEKAAAEAEQAAVDEEDEDEEDYDPGSEGESEGSETSSDEDDDGEGEGQVEDGDEEEDEEEEEL</sequence>
<evidence type="ECO:0000256" key="4">
    <source>
        <dbReference type="ARBA" id="ARBA00038654"/>
    </source>
</evidence>
<dbReference type="GO" id="GO:0005484">
    <property type="term" value="F:SNAP receptor activity"/>
    <property type="evidence" value="ECO:0007669"/>
    <property type="project" value="InterPro"/>
</dbReference>
<comment type="similarity">
    <text evidence="1">Belongs to the RTT106 family.</text>
</comment>
<evidence type="ECO:0000256" key="5">
    <source>
        <dbReference type="RuleBase" id="RU003858"/>
    </source>
</evidence>
<feature type="compositionally biased region" description="Polar residues" evidence="6">
    <location>
        <begin position="1"/>
        <end position="16"/>
    </location>
</feature>
<dbReference type="InterPro" id="IPR010989">
    <property type="entry name" value="SNARE"/>
</dbReference>
<evidence type="ECO:0000256" key="2">
    <source>
        <dbReference type="ARBA" id="ARBA00009063"/>
    </source>
</evidence>
<dbReference type="InterPro" id="IPR011993">
    <property type="entry name" value="PH-like_dom_sf"/>
</dbReference>
<proteinExistence type="inferred from homology"/>
<dbReference type="Gene3D" id="1.20.58.70">
    <property type="match status" value="1"/>
</dbReference>
<dbReference type="FunFam" id="1.20.5.110:FF:000059">
    <property type="entry name" value="Related to syntaxin 12"/>
    <property type="match status" value="1"/>
</dbReference>
<dbReference type="PROSITE" id="PS50192">
    <property type="entry name" value="T_SNARE"/>
    <property type="match status" value="1"/>
</dbReference>
<dbReference type="GO" id="GO:0042393">
    <property type="term" value="F:histone binding"/>
    <property type="evidence" value="ECO:0007669"/>
    <property type="project" value="TreeGrafter"/>
</dbReference>
<dbReference type="SMART" id="SM00503">
    <property type="entry name" value="SynN"/>
    <property type="match status" value="1"/>
</dbReference>
<dbReference type="PANTHER" id="PTHR45849:SF3">
    <property type="entry name" value="HISTONE CHAPERONE RTT106"/>
    <property type="match status" value="1"/>
</dbReference>
<dbReference type="Pfam" id="PF14523">
    <property type="entry name" value="Syntaxin_2"/>
    <property type="match status" value="1"/>
</dbReference>
<dbReference type="GO" id="GO:0016020">
    <property type="term" value="C:membrane"/>
    <property type="evidence" value="ECO:0007669"/>
    <property type="project" value="InterPro"/>
</dbReference>
<evidence type="ECO:0000256" key="3">
    <source>
        <dbReference type="ARBA" id="ARBA00037550"/>
    </source>
</evidence>
<dbReference type="InterPro" id="IPR050454">
    <property type="entry name" value="RTT106/SSRP1_HistChap/FACT"/>
</dbReference>
<feature type="domain" description="T-SNARE coiled-coil homology" evidence="7">
    <location>
        <begin position="177"/>
        <end position="239"/>
    </location>
</feature>
<feature type="region of interest" description="Disordered" evidence="6">
    <location>
        <begin position="1"/>
        <end position="29"/>
    </location>
</feature>